<dbReference type="EMBL" id="MFHS01000043">
    <property type="protein sequence ID" value="OGF80445.1"/>
    <property type="molecule type" value="Genomic_DNA"/>
</dbReference>
<protein>
    <submittedName>
        <fullName evidence="2">Uncharacterized protein</fullName>
    </submittedName>
</protein>
<feature type="region of interest" description="Disordered" evidence="1">
    <location>
        <begin position="1"/>
        <end position="26"/>
    </location>
</feature>
<proteinExistence type="predicted"/>
<comment type="caution">
    <text evidence="2">The sequence shown here is derived from an EMBL/GenBank/DDBJ whole genome shotgun (WGS) entry which is preliminary data.</text>
</comment>
<evidence type="ECO:0000313" key="3">
    <source>
        <dbReference type="Proteomes" id="UP000178299"/>
    </source>
</evidence>
<reference evidence="2 3" key="1">
    <citation type="journal article" date="2016" name="Nat. Commun.">
        <title>Thousands of microbial genomes shed light on interconnected biogeochemical processes in an aquifer system.</title>
        <authorList>
            <person name="Anantharaman K."/>
            <person name="Brown C.T."/>
            <person name="Hug L.A."/>
            <person name="Sharon I."/>
            <person name="Castelle C.J."/>
            <person name="Probst A.J."/>
            <person name="Thomas B.C."/>
            <person name="Singh A."/>
            <person name="Wilkins M.J."/>
            <person name="Karaoz U."/>
            <person name="Brodie E.L."/>
            <person name="Williams K.H."/>
            <person name="Hubbard S.S."/>
            <person name="Banfield J.F."/>
        </authorList>
    </citation>
    <scope>NUCLEOTIDE SEQUENCE [LARGE SCALE GENOMIC DNA]</scope>
</reference>
<evidence type="ECO:0000256" key="1">
    <source>
        <dbReference type="SAM" id="MobiDB-lite"/>
    </source>
</evidence>
<sequence>MSNEIPKNDEEFLRQEQTAESQEWRETQEVYADLGTYIKMNKQTVLSQEDPEVFGPHALKSDLLAQKGEYFGVQFNIFNLHERQGFPAMGEISYIDKDGNVAKVDIDLSKISAYKDVAIFGSQSSDNEENQEMLNERRIPQRVDEDLAKLGFSHMNSMDIEIRKKIDAATSEKRERLGREAREQKKKEFDF</sequence>
<name>A0A1F5WXR3_9BACT</name>
<feature type="region of interest" description="Disordered" evidence="1">
    <location>
        <begin position="171"/>
        <end position="191"/>
    </location>
</feature>
<dbReference type="AlphaFoldDB" id="A0A1F5WXR3"/>
<dbReference type="Proteomes" id="UP000178299">
    <property type="component" value="Unassembled WGS sequence"/>
</dbReference>
<accession>A0A1F5WXR3</accession>
<organism evidence="2 3">
    <name type="scientific">Candidatus Giovannonibacteria bacterium RIFCSPHIGHO2_12_44_12</name>
    <dbReference type="NCBI Taxonomy" id="1798340"/>
    <lineage>
        <taxon>Bacteria</taxon>
        <taxon>Candidatus Giovannoniibacteriota</taxon>
    </lineage>
</organism>
<gene>
    <name evidence="2" type="ORF">A2W48_01275</name>
</gene>
<evidence type="ECO:0000313" key="2">
    <source>
        <dbReference type="EMBL" id="OGF80445.1"/>
    </source>
</evidence>
<feature type="compositionally biased region" description="Basic and acidic residues" evidence="1">
    <location>
        <begin position="1"/>
        <end position="14"/>
    </location>
</feature>